<evidence type="ECO:0000256" key="1">
    <source>
        <dbReference type="ARBA" id="ARBA00004167"/>
    </source>
</evidence>
<evidence type="ECO:0000256" key="5">
    <source>
        <dbReference type="ARBA" id="ARBA00023136"/>
    </source>
</evidence>
<evidence type="ECO:0000256" key="2">
    <source>
        <dbReference type="ARBA" id="ARBA00022692"/>
    </source>
</evidence>
<comment type="caution">
    <text evidence="7">The sequence shown here is derived from an EMBL/GenBank/DDBJ whole genome shotgun (WGS) entry which is preliminary data.</text>
</comment>
<dbReference type="Proteomes" id="UP000237105">
    <property type="component" value="Unassembled WGS sequence"/>
</dbReference>
<proteinExistence type="predicted"/>
<keyword evidence="4" id="KW-1133">Transmembrane helix</keyword>
<evidence type="ECO:0000256" key="3">
    <source>
        <dbReference type="ARBA" id="ARBA00022729"/>
    </source>
</evidence>
<dbReference type="EMBL" id="JXTB01000075">
    <property type="protein sequence ID" value="PON66968.1"/>
    <property type="molecule type" value="Genomic_DNA"/>
</dbReference>
<name>A0A2P5D0Z6_PARAD</name>
<keyword evidence="2" id="KW-0812">Transmembrane</keyword>
<protein>
    <submittedName>
        <fullName evidence="7">Malectin-like carbohydrate-binding domain containing protein</fullName>
    </submittedName>
</protein>
<sequence>MTRKSTRLISTYHPGLVSIDCGASEPYTDENGINWIGDETLMQNTMSTVNETDVRYGTSNIPRELGTFREFPANPRKNCYFIKLQKGAKYLVRASFYHGYYFKRYDRNFQLHFDEKYRVTIDTSQKDHIINEVIYVVRDAYTSVCLVRINEDELPFISSIEFRRLDSRMYNLVSLDQALFLIRRIALGADGHVIRYGNDAYDRRWDSSTWAHTLAGGPKLIDVEGANDKPPEAAMRSAAVASRNNLKFKYENILQEYLTDDKVPIVYINIYFSEVQELDPSERRCFQIYIDDVPYGDSIIPPYGSVKQVTIAGNTTSDGSRLDLLAFFCFIGSNKFRCLSTFSLTYICTSIN</sequence>
<dbReference type="STRING" id="3476.A0A2P5D0Z6"/>
<accession>A0A2P5D0Z6</accession>
<gene>
    <name evidence="7" type="ORF">PanWU01x14_105500</name>
</gene>
<dbReference type="OrthoDB" id="2143199at2759"/>
<evidence type="ECO:0000313" key="8">
    <source>
        <dbReference type="Proteomes" id="UP000237105"/>
    </source>
</evidence>
<reference evidence="8" key="1">
    <citation type="submission" date="2016-06" db="EMBL/GenBank/DDBJ databases">
        <title>Parallel loss of symbiosis genes in relatives of nitrogen-fixing non-legume Parasponia.</title>
        <authorList>
            <person name="Van Velzen R."/>
            <person name="Holmer R."/>
            <person name="Bu F."/>
            <person name="Rutten L."/>
            <person name="Van Zeijl A."/>
            <person name="Liu W."/>
            <person name="Santuari L."/>
            <person name="Cao Q."/>
            <person name="Sharma T."/>
            <person name="Shen D."/>
            <person name="Roswanjaya Y."/>
            <person name="Wardhani T."/>
            <person name="Kalhor M.S."/>
            <person name="Jansen J."/>
            <person name="Van den Hoogen J."/>
            <person name="Gungor B."/>
            <person name="Hartog M."/>
            <person name="Hontelez J."/>
            <person name="Verver J."/>
            <person name="Yang W.-C."/>
            <person name="Schijlen E."/>
            <person name="Repin R."/>
            <person name="Schilthuizen M."/>
            <person name="Schranz E."/>
            <person name="Heidstra R."/>
            <person name="Miyata K."/>
            <person name="Fedorova E."/>
            <person name="Kohlen W."/>
            <person name="Bisseling T."/>
            <person name="Smit S."/>
            <person name="Geurts R."/>
        </authorList>
    </citation>
    <scope>NUCLEOTIDE SEQUENCE [LARGE SCALE GENOMIC DNA]</scope>
    <source>
        <strain evidence="8">cv. WU1-14</strain>
    </source>
</reference>
<keyword evidence="8" id="KW-1185">Reference proteome</keyword>
<dbReference type="InterPro" id="IPR024788">
    <property type="entry name" value="Malectin-like_Carb-bd_dom"/>
</dbReference>
<dbReference type="Pfam" id="PF12819">
    <property type="entry name" value="Malectin_like"/>
    <property type="match status" value="1"/>
</dbReference>
<evidence type="ECO:0000259" key="6">
    <source>
        <dbReference type="Pfam" id="PF12819"/>
    </source>
</evidence>
<dbReference type="PANTHER" id="PTHR45631">
    <property type="entry name" value="OS07G0107800 PROTEIN-RELATED"/>
    <property type="match status" value="1"/>
</dbReference>
<feature type="domain" description="Malectin-like" evidence="6">
    <location>
        <begin position="19"/>
        <end position="317"/>
    </location>
</feature>
<dbReference type="GO" id="GO:0016020">
    <property type="term" value="C:membrane"/>
    <property type="evidence" value="ECO:0007669"/>
    <property type="project" value="UniProtKB-SubCell"/>
</dbReference>
<comment type="subcellular location">
    <subcellularLocation>
        <location evidence="1">Membrane</location>
        <topology evidence="1">Single-pass membrane protein</topology>
    </subcellularLocation>
</comment>
<keyword evidence="3" id="KW-0732">Signal</keyword>
<organism evidence="7 8">
    <name type="scientific">Parasponia andersonii</name>
    <name type="common">Sponia andersonii</name>
    <dbReference type="NCBI Taxonomy" id="3476"/>
    <lineage>
        <taxon>Eukaryota</taxon>
        <taxon>Viridiplantae</taxon>
        <taxon>Streptophyta</taxon>
        <taxon>Embryophyta</taxon>
        <taxon>Tracheophyta</taxon>
        <taxon>Spermatophyta</taxon>
        <taxon>Magnoliopsida</taxon>
        <taxon>eudicotyledons</taxon>
        <taxon>Gunneridae</taxon>
        <taxon>Pentapetalae</taxon>
        <taxon>rosids</taxon>
        <taxon>fabids</taxon>
        <taxon>Rosales</taxon>
        <taxon>Cannabaceae</taxon>
        <taxon>Parasponia</taxon>
    </lineage>
</organism>
<dbReference type="PANTHER" id="PTHR45631:SF44">
    <property type="entry name" value="CARBOHYDRATE-BINDING PROTEIN OF THE ER PROTEIN"/>
    <property type="match status" value="1"/>
</dbReference>
<keyword evidence="5" id="KW-0472">Membrane</keyword>
<dbReference type="AlphaFoldDB" id="A0A2P5D0Z6"/>
<evidence type="ECO:0000313" key="7">
    <source>
        <dbReference type="EMBL" id="PON66968.1"/>
    </source>
</evidence>
<evidence type="ECO:0000256" key="4">
    <source>
        <dbReference type="ARBA" id="ARBA00022989"/>
    </source>
</evidence>